<evidence type="ECO:0000313" key="2">
    <source>
        <dbReference type="EMBL" id="KAF3528267.1"/>
    </source>
</evidence>
<dbReference type="Proteomes" id="UP000266723">
    <property type="component" value="Unassembled WGS sequence"/>
</dbReference>
<proteinExistence type="predicted"/>
<feature type="region of interest" description="Disordered" evidence="1">
    <location>
        <begin position="244"/>
        <end position="275"/>
    </location>
</feature>
<dbReference type="EMBL" id="QGKV02001507">
    <property type="protein sequence ID" value="KAF3528267.1"/>
    <property type="molecule type" value="Genomic_DNA"/>
</dbReference>
<comment type="caution">
    <text evidence="2">The sequence shown here is derived from an EMBL/GenBank/DDBJ whole genome shotgun (WGS) entry which is preliminary data.</text>
</comment>
<organism evidence="2 3">
    <name type="scientific">Brassica cretica</name>
    <name type="common">Mustard</name>
    <dbReference type="NCBI Taxonomy" id="69181"/>
    <lineage>
        <taxon>Eukaryota</taxon>
        <taxon>Viridiplantae</taxon>
        <taxon>Streptophyta</taxon>
        <taxon>Embryophyta</taxon>
        <taxon>Tracheophyta</taxon>
        <taxon>Spermatophyta</taxon>
        <taxon>Magnoliopsida</taxon>
        <taxon>eudicotyledons</taxon>
        <taxon>Gunneridae</taxon>
        <taxon>Pentapetalae</taxon>
        <taxon>rosids</taxon>
        <taxon>malvids</taxon>
        <taxon>Brassicales</taxon>
        <taxon>Brassicaceae</taxon>
        <taxon>Brassiceae</taxon>
        <taxon>Brassica</taxon>
    </lineage>
</organism>
<evidence type="ECO:0000256" key="1">
    <source>
        <dbReference type="SAM" id="MobiDB-lite"/>
    </source>
</evidence>
<evidence type="ECO:0000313" key="3">
    <source>
        <dbReference type="Proteomes" id="UP000266723"/>
    </source>
</evidence>
<feature type="compositionally biased region" description="Basic residues" evidence="1">
    <location>
        <begin position="265"/>
        <end position="275"/>
    </location>
</feature>
<sequence length="275" mass="31588">MEEQRLSLDPWISFGTRRSMPDHKVFYLGPRGLFSMSWNRDWGPEAMWKSRDSLFGSRDRGWNPEISMIRTRRSPQLLVSKRNCQLAPRSILNLDQVIQSEEPEGSSLDHEIFDWNLEAIGEPEVTVLRLPRQDYYWYLFGFRILPLGSWPRSCSYDVFYFCRKSLTGLECAGVGIVTQVPGLRCFPRQEKQDLDCSLYITLFSILSHAPPLPLQRTDALAKGIELLFFFQCYPDQLANGDDKDIDEPANEDVLALPKGPMTQSRSKKLTKSIGG</sequence>
<name>A0ABQ7B6U4_BRACR</name>
<accession>A0ABQ7B6U4</accession>
<protein>
    <submittedName>
        <fullName evidence="2">Uncharacterized protein</fullName>
    </submittedName>
</protein>
<reference evidence="2 3" key="1">
    <citation type="journal article" date="2020" name="BMC Genomics">
        <title>Intraspecific diversification of the crop wild relative Brassica cretica Lam. using demographic model selection.</title>
        <authorList>
            <person name="Kioukis A."/>
            <person name="Michalopoulou V.A."/>
            <person name="Briers L."/>
            <person name="Pirintsos S."/>
            <person name="Studholme D.J."/>
            <person name="Pavlidis P."/>
            <person name="Sarris P.F."/>
        </authorList>
    </citation>
    <scope>NUCLEOTIDE SEQUENCE [LARGE SCALE GENOMIC DNA]</scope>
    <source>
        <strain evidence="3">cv. PFS-1207/04</strain>
    </source>
</reference>
<gene>
    <name evidence="2" type="ORF">DY000_02040272</name>
</gene>
<keyword evidence="3" id="KW-1185">Reference proteome</keyword>